<dbReference type="InterPro" id="IPR003599">
    <property type="entry name" value="Ig_sub"/>
</dbReference>
<dbReference type="CDD" id="cd00096">
    <property type="entry name" value="Ig"/>
    <property type="match status" value="1"/>
</dbReference>
<evidence type="ECO:0000313" key="2">
    <source>
        <dbReference type="Proteomes" id="UP000694941"/>
    </source>
</evidence>
<accession>A0ABM1S0C7</accession>
<proteinExistence type="predicted"/>
<feature type="domain" description="Ig-like" evidence="1">
    <location>
        <begin position="67"/>
        <end position="180"/>
    </location>
</feature>
<dbReference type="SUPFAM" id="SSF48726">
    <property type="entry name" value="Immunoglobulin"/>
    <property type="match status" value="2"/>
</dbReference>
<dbReference type="InterPro" id="IPR013151">
    <property type="entry name" value="Immunoglobulin_dom"/>
</dbReference>
<dbReference type="SMART" id="SM00406">
    <property type="entry name" value="IGv"/>
    <property type="match status" value="2"/>
</dbReference>
<evidence type="ECO:0000259" key="1">
    <source>
        <dbReference type="PROSITE" id="PS50835"/>
    </source>
</evidence>
<evidence type="ECO:0000313" key="4">
    <source>
        <dbReference type="RefSeq" id="XP_022237082.1"/>
    </source>
</evidence>
<dbReference type="InterPro" id="IPR013106">
    <property type="entry name" value="Ig_V-set"/>
</dbReference>
<dbReference type="PANTHER" id="PTHR23279">
    <property type="entry name" value="DEFECTIVE PROBOSCIS EXTENSION RESPONSE DPR -RELATED"/>
    <property type="match status" value="1"/>
</dbReference>
<dbReference type="InterPro" id="IPR036179">
    <property type="entry name" value="Ig-like_dom_sf"/>
</dbReference>
<dbReference type="PANTHER" id="PTHR23279:SF46">
    <property type="entry name" value="DEFECTIVE PROBOSCIS EXTENSION RESPONSE 10, ISOFORM A-RELATED"/>
    <property type="match status" value="1"/>
</dbReference>
<dbReference type="RefSeq" id="XP_013792695.2">
    <property type="nucleotide sequence ID" value="XM_013937241.2"/>
</dbReference>
<dbReference type="Pfam" id="PF07686">
    <property type="entry name" value="V-set"/>
    <property type="match status" value="1"/>
</dbReference>
<dbReference type="RefSeq" id="XP_022237082.1">
    <property type="nucleotide sequence ID" value="XM_022381374.1"/>
</dbReference>
<reference evidence="3 4" key="1">
    <citation type="submission" date="2025-05" db="UniProtKB">
        <authorList>
            <consortium name="RefSeq"/>
        </authorList>
    </citation>
    <scope>IDENTIFICATION</scope>
    <source>
        <tissue evidence="3 4">Muscle</tissue>
    </source>
</reference>
<dbReference type="GeneID" id="106476562"/>
<dbReference type="SMART" id="SM00408">
    <property type="entry name" value="IGc2"/>
    <property type="match status" value="2"/>
</dbReference>
<name>A0ABM1S0C7_LIMPO</name>
<keyword evidence="2" id="KW-1185">Reference proteome</keyword>
<dbReference type="InterPro" id="IPR007110">
    <property type="entry name" value="Ig-like_dom"/>
</dbReference>
<dbReference type="Proteomes" id="UP000694941">
    <property type="component" value="Unplaced"/>
</dbReference>
<gene>
    <name evidence="3 4" type="primary">LOC106476562</name>
</gene>
<dbReference type="PROSITE" id="PS50835">
    <property type="entry name" value="IG_LIKE"/>
    <property type="match status" value="2"/>
</dbReference>
<organism evidence="2 4">
    <name type="scientific">Limulus polyphemus</name>
    <name type="common">Atlantic horseshoe crab</name>
    <dbReference type="NCBI Taxonomy" id="6850"/>
    <lineage>
        <taxon>Eukaryota</taxon>
        <taxon>Metazoa</taxon>
        <taxon>Ecdysozoa</taxon>
        <taxon>Arthropoda</taxon>
        <taxon>Chelicerata</taxon>
        <taxon>Merostomata</taxon>
        <taxon>Xiphosura</taxon>
        <taxon>Limulidae</taxon>
        <taxon>Limulus</taxon>
    </lineage>
</organism>
<evidence type="ECO:0000313" key="3">
    <source>
        <dbReference type="RefSeq" id="XP_013792695.2"/>
    </source>
</evidence>
<dbReference type="InterPro" id="IPR037448">
    <property type="entry name" value="Zig-8"/>
</dbReference>
<feature type="domain" description="Ig-like" evidence="1">
    <location>
        <begin position="186"/>
        <end position="283"/>
    </location>
</feature>
<dbReference type="InterPro" id="IPR003598">
    <property type="entry name" value="Ig_sub2"/>
</dbReference>
<sequence>MLMLQNSFYRAVLSSSTREAVYLVPSQRSDCQAWLRGLIAWILTVVIAHGHQLNSEETPRTWKMAEPLRSIYHTLKIQSHSQVDLSSVNAKNITTQVEQTVYLHCPFDPQGGERVSWIRLRDFHVLTVGRYTYTSDERFEVYHTDFSNDWALKIQNVQQKDAGLYECQLTSDTPVSQYVYLRVVVPIAKILEGNKRYFKPGSPLNLTCFISNSPEPPVYVFWYHNQRMINYDTMKGQITVKKAPKNTAFSSLYIDNAQSSDSGNYTCAPSNADPVSILVQAIEGENTAAVQNDGGPSMPSGVSRPLTMPFSVLFSLTYVVNDGIWR</sequence>
<dbReference type="Gene3D" id="2.60.40.10">
    <property type="entry name" value="Immunoglobulins"/>
    <property type="match status" value="2"/>
</dbReference>
<dbReference type="InterPro" id="IPR013783">
    <property type="entry name" value="Ig-like_fold"/>
</dbReference>
<dbReference type="SMART" id="SM00409">
    <property type="entry name" value="IG"/>
    <property type="match status" value="2"/>
</dbReference>
<protein>
    <submittedName>
        <fullName evidence="3 4">Zwei Ig domain protein zig-8-like</fullName>
    </submittedName>
</protein>
<dbReference type="Pfam" id="PF00047">
    <property type="entry name" value="ig"/>
    <property type="match status" value="1"/>
</dbReference>